<feature type="transmembrane region" description="Helical" evidence="6">
    <location>
        <begin position="336"/>
        <end position="365"/>
    </location>
</feature>
<keyword evidence="3 6" id="KW-0812">Transmembrane</keyword>
<keyword evidence="5 6" id="KW-0472">Membrane</keyword>
<feature type="transmembrane region" description="Helical" evidence="6">
    <location>
        <begin position="231"/>
        <end position="254"/>
    </location>
</feature>
<dbReference type="InterPro" id="IPR002549">
    <property type="entry name" value="AI-2E-like"/>
</dbReference>
<evidence type="ECO:0000256" key="6">
    <source>
        <dbReference type="SAM" id="Phobius"/>
    </source>
</evidence>
<dbReference type="Proteomes" id="UP000177583">
    <property type="component" value="Unassembled WGS sequence"/>
</dbReference>
<evidence type="ECO:0000256" key="4">
    <source>
        <dbReference type="ARBA" id="ARBA00022989"/>
    </source>
</evidence>
<dbReference type="PANTHER" id="PTHR21716:SF4">
    <property type="entry name" value="TRANSMEMBRANE PROTEIN 245"/>
    <property type="match status" value="1"/>
</dbReference>
<feature type="transmembrane region" description="Helical" evidence="6">
    <location>
        <begin position="260"/>
        <end position="291"/>
    </location>
</feature>
<dbReference type="Pfam" id="PF01594">
    <property type="entry name" value="AI-2E_transport"/>
    <property type="match status" value="1"/>
</dbReference>
<comment type="similarity">
    <text evidence="2">Belongs to the autoinducer-2 exporter (AI-2E) (TC 2.A.86) family.</text>
</comment>
<comment type="subcellular location">
    <subcellularLocation>
        <location evidence="1">Membrane</location>
        <topology evidence="1">Multi-pass membrane protein</topology>
    </subcellularLocation>
</comment>
<gene>
    <name evidence="7" type="ORF">A2557_13720</name>
</gene>
<keyword evidence="4 6" id="KW-1133">Transmembrane helix</keyword>
<protein>
    <recommendedName>
        <fullName evidence="9">AI-2E family transporter</fullName>
    </recommendedName>
</protein>
<feature type="transmembrane region" description="Helical" evidence="6">
    <location>
        <begin position="82"/>
        <end position="102"/>
    </location>
</feature>
<evidence type="ECO:0000256" key="2">
    <source>
        <dbReference type="ARBA" id="ARBA00009773"/>
    </source>
</evidence>
<dbReference type="GO" id="GO:0016020">
    <property type="term" value="C:membrane"/>
    <property type="evidence" value="ECO:0007669"/>
    <property type="project" value="UniProtKB-SubCell"/>
</dbReference>
<evidence type="ECO:0000256" key="1">
    <source>
        <dbReference type="ARBA" id="ARBA00004141"/>
    </source>
</evidence>
<evidence type="ECO:0000313" key="7">
    <source>
        <dbReference type="EMBL" id="OGH03804.1"/>
    </source>
</evidence>
<feature type="transmembrane region" description="Helical" evidence="6">
    <location>
        <begin position="298"/>
        <end position="316"/>
    </location>
</feature>
<reference evidence="7 8" key="1">
    <citation type="journal article" date="2016" name="Nat. Commun.">
        <title>Thousands of microbial genomes shed light on interconnected biogeochemical processes in an aquifer system.</title>
        <authorList>
            <person name="Anantharaman K."/>
            <person name="Brown C.T."/>
            <person name="Hug L.A."/>
            <person name="Sharon I."/>
            <person name="Castelle C.J."/>
            <person name="Probst A.J."/>
            <person name="Thomas B.C."/>
            <person name="Singh A."/>
            <person name="Wilkins M.J."/>
            <person name="Karaoz U."/>
            <person name="Brodie E.L."/>
            <person name="Williams K.H."/>
            <person name="Hubbard S.S."/>
            <person name="Banfield J.F."/>
        </authorList>
    </citation>
    <scope>NUCLEOTIDE SEQUENCE [LARGE SCALE GENOMIC DNA]</scope>
</reference>
<accession>A0A1F6H0H8</accession>
<name>A0A1F6H0H8_9PROT</name>
<feature type="transmembrane region" description="Helical" evidence="6">
    <location>
        <begin position="176"/>
        <end position="198"/>
    </location>
</feature>
<evidence type="ECO:0000256" key="5">
    <source>
        <dbReference type="ARBA" id="ARBA00023136"/>
    </source>
</evidence>
<dbReference type="AlphaFoldDB" id="A0A1F6H0H8"/>
<comment type="caution">
    <text evidence="7">The sequence shown here is derived from an EMBL/GenBank/DDBJ whole genome shotgun (WGS) entry which is preliminary data.</text>
</comment>
<evidence type="ECO:0000256" key="3">
    <source>
        <dbReference type="ARBA" id="ARBA00022692"/>
    </source>
</evidence>
<proteinExistence type="inferred from homology"/>
<sequence length="379" mass="42254">MPDLKEYEAPQLGHLPTERRKQHSLQSNIAFVIGYGALFYLMALIFYPYLDSIVFGAILAGTFMPMHQYLKRRWKVPHRLAVVLVMLVIVCTFFAPMVYLALELTDEAVILFGEVKTNVTEETIEELFFGEGLLPKLLAQIFEVFNLKYNVSSLQSLILDWARNASSYLLDSINNWLGNLLGFLVNFMVMMVTLYGILAEGEAIKRFFVELSPLPADEEDLVIDKFNQMNYVTLVGNGIGGVIQGVAAGVIFWMAGIQSIFLWTATMIVLAFVPMVGMSVGFIPASLYLWMVGKQTEAVGVFLGCSLIAIAVEQGFKPRFVGGRVKIHSVLVFLSIIGGVTAFGALGIFYGPLVMSIFLTFVNLYHKRYGSENLKSQDQ</sequence>
<organism evidence="7 8">
    <name type="scientific">Candidatus Lambdaproteobacteria bacterium RIFOXYD2_FULL_56_26</name>
    <dbReference type="NCBI Taxonomy" id="1817773"/>
    <lineage>
        <taxon>Bacteria</taxon>
        <taxon>Pseudomonadati</taxon>
        <taxon>Pseudomonadota</taxon>
        <taxon>Candidatus Lambdaproteobacteria</taxon>
    </lineage>
</organism>
<evidence type="ECO:0000313" key="8">
    <source>
        <dbReference type="Proteomes" id="UP000177583"/>
    </source>
</evidence>
<dbReference type="EMBL" id="MFNF01000012">
    <property type="protein sequence ID" value="OGH03804.1"/>
    <property type="molecule type" value="Genomic_DNA"/>
</dbReference>
<evidence type="ECO:0008006" key="9">
    <source>
        <dbReference type="Google" id="ProtNLM"/>
    </source>
</evidence>
<dbReference type="PANTHER" id="PTHR21716">
    <property type="entry name" value="TRANSMEMBRANE PROTEIN"/>
    <property type="match status" value="1"/>
</dbReference>